<feature type="transmembrane region" description="Helical" evidence="6">
    <location>
        <begin position="35"/>
        <end position="53"/>
    </location>
</feature>
<evidence type="ECO:0000313" key="7">
    <source>
        <dbReference type="EMBL" id="RXR20313.1"/>
    </source>
</evidence>
<feature type="transmembrane region" description="Helical" evidence="6">
    <location>
        <begin position="7"/>
        <end position="23"/>
    </location>
</feature>
<keyword evidence="3 6" id="KW-0812">Transmembrane</keyword>
<evidence type="ECO:0000256" key="4">
    <source>
        <dbReference type="ARBA" id="ARBA00022989"/>
    </source>
</evidence>
<dbReference type="EMBL" id="SBKN01000009">
    <property type="protein sequence ID" value="RXR20313.1"/>
    <property type="molecule type" value="Genomic_DNA"/>
</dbReference>
<reference evidence="8" key="1">
    <citation type="submission" date="2019-01" db="EMBL/GenBank/DDBJ databases">
        <title>Cytophagaceae bacterium strain CAR-16.</title>
        <authorList>
            <person name="Chen W.-M."/>
        </authorList>
    </citation>
    <scope>NUCLEOTIDE SEQUENCE [LARGE SCALE GENOMIC DNA]</scope>
    <source>
        <strain evidence="8">WWJ-16</strain>
    </source>
</reference>
<keyword evidence="4 6" id="KW-1133">Transmembrane helix</keyword>
<dbReference type="AlphaFoldDB" id="A0A4Q1K3E8"/>
<comment type="similarity">
    <text evidence="2">Belongs to the TMEM86 family.</text>
</comment>
<evidence type="ECO:0000256" key="2">
    <source>
        <dbReference type="ARBA" id="ARBA00007375"/>
    </source>
</evidence>
<evidence type="ECO:0000256" key="5">
    <source>
        <dbReference type="ARBA" id="ARBA00023136"/>
    </source>
</evidence>
<evidence type="ECO:0000256" key="6">
    <source>
        <dbReference type="SAM" id="Phobius"/>
    </source>
</evidence>
<feature type="transmembrane region" description="Helical" evidence="6">
    <location>
        <begin position="199"/>
        <end position="216"/>
    </location>
</feature>
<feature type="transmembrane region" description="Helical" evidence="6">
    <location>
        <begin position="141"/>
        <end position="162"/>
    </location>
</feature>
<dbReference type="Pfam" id="PF07947">
    <property type="entry name" value="YhhN"/>
    <property type="match status" value="1"/>
</dbReference>
<comment type="subcellular location">
    <subcellularLocation>
        <location evidence="1">Membrane</location>
        <topology evidence="1">Multi-pass membrane protein</topology>
    </subcellularLocation>
</comment>
<feature type="transmembrane region" description="Helical" evidence="6">
    <location>
        <begin position="110"/>
        <end position="129"/>
    </location>
</feature>
<feature type="transmembrane region" description="Helical" evidence="6">
    <location>
        <begin position="169"/>
        <end position="187"/>
    </location>
</feature>
<name>A0A4Q1K3E8_9FLAO</name>
<organism evidence="7 8">
    <name type="scientific">Flavobacterium stagni</name>
    <dbReference type="NCBI Taxonomy" id="2506421"/>
    <lineage>
        <taxon>Bacteria</taxon>
        <taxon>Pseudomonadati</taxon>
        <taxon>Bacteroidota</taxon>
        <taxon>Flavobacteriia</taxon>
        <taxon>Flavobacteriales</taxon>
        <taxon>Flavobacteriaceae</taxon>
        <taxon>Flavobacterium</taxon>
    </lineage>
</organism>
<protein>
    <recommendedName>
        <fullName evidence="9">Lysoplasmalogenase</fullName>
    </recommendedName>
</protein>
<dbReference type="RefSeq" id="WP_129462364.1">
    <property type="nucleotide sequence ID" value="NZ_SBKN01000009.1"/>
</dbReference>
<keyword evidence="8" id="KW-1185">Reference proteome</keyword>
<feature type="transmembrane region" description="Helical" evidence="6">
    <location>
        <begin position="83"/>
        <end position="103"/>
    </location>
</feature>
<evidence type="ECO:0000313" key="8">
    <source>
        <dbReference type="Proteomes" id="UP000289857"/>
    </source>
</evidence>
<comment type="caution">
    <text evidence="7">The sequence shown here is derived from an EMBL/GenBank/DDBJ whole genome shotgun (WGS) entry which is preliminary data.</text>
</comment>
<sequence length="236" mass="27313">MNQDINKYILTFLIVLYFLNGGIEVVAEYFHLNQLIYTTKPLIPLLLMVLYYLNSARKDSLFFIIMGLSMVTNLLFIPDNPQVLFYGVIAYSVHRIFLLFFILKKIKIKHFIPLVVATLPLGFIFFYLFTANELPDNTMYLILFHNILAAVLGGIAISLYVMEDNKVNSLLLISTLLFLGLQLVIYIEKYYLTEVHSEWMRPLAMTINILAFYTFYKFVLAAESTHNDGSAFRSKL</sequence>
<evidence type="ECO:0000256" key="1">
    <source>
        <dbReference type="ARBA" id="ARBA00004141"/>
    </source>
</evidence>
<accession>A0A4Q1K3E8</accession>
<proteinExistence type="inferred from homology"/>
<evidence type="ECO:0008006" key="9">
    <source>
        <dbReference type="Google" id="ProtNLM"/>
    </source>
</evidence>
<dbReference type="Proteomes" id="UP000289857">
    <property type="component" value="Unassembled WGS sequence"/>
</dbReference>
<keyword evidence="5 6" id="KW-0472">Membrane</keyword>
<dbReference type="InterPro" id="IPR012506">
    <property type="entry name" value="TMEM86B-like"/>
</dbReference>
<dbReference type="OrthoDB" id="1361010at2"/>
<gene>
    <name evidence="7" type="ORF">EQG61_12905</name>
</gene>
<evidence type="ECO:0000256" key="3">
    <source>
        <dbReference type="ARBA" id="ARBA00022692"/>
    </source>
</evidence>
<dbReference type="GO" id="GO:0016020">
    <property type="term" value="C:membrane"/>
    <property type="evidence" value="ECO:0007669"/>
    <property type="project" value="UniProtKB-SubCell"/>
</dbReference>
<feature type="transmembrane region" description="Helical" evidence="6">
    <location>
        <begin position="60"/>
        <end position="77"/>
    </location>
</feature>